<dbReference type="InterPro" id="IPR049058">
    <property type="entry name" value="NAD_Glu_DH_HM2"/>
</dbReference>
<dbReference type="RefSeq" id="WP_271470496.1">
    <property type="nucleotide sequence ID" value="NZ_JANEWF010000005.1"/>
</dbReference>
<dbReference type="InterPro" id="IPR046346">
    <property type="entry name" value="Aminoacid_DH-like_N_sf"/>
</dbReference>
<dbReference type="Pfam" id="PF21079">
    <property type="entry name" value="GDH_HM2"/>
    <property type="match status" value="1"/>
</dbReference>
<dbReference type="PIRSF" id="PIRSF036761">
    <property type="entry name" value="GDH_Mll4104"/>
    <property type="match status" value="1"/>
</dbReference>
<feature type="domain" description="NAD-glutamate dehydrogenase ACT3" evidence="6">
    <location>
        <begin position="552"/>
        <end position="629"/>
    </location>
</feature>
<evidence type="ECO:0000259" key="3">
    <source>
        <dbReference type="Pfam" id="PF21074"/>
    </source>
</evidence>
<evidence type="ECO:0000313" key="8">
    <source>
        <dbReference type="Proteomes" id="UP001211689"/>
    </source>
</evidence>
<evidence type="ECO:0000259" key="2">
    <source>
        <dbReference type="Pfam" id="PF05088"/>
    </source>
</evidence>
<sequence length="1620" mass="182224">MTSFTAASKADFQHQLQAALAQHVSEKALPQVALFAEQFFGIIALDELTQRRLSDLVGCTLSSWRLLERFDPANPEVRVFNPDYEKHGWQSTHTAVEVLHPDIPFLVDSVRMELNRRGYSIHTLQNNVISVRRNAKGDLVEVLPKGSQGKDVRQESMMFLEIDRCANNGAMKTLEKALLEVLGDVRVAVADFKPMKAKAQELLAWLDKAKLKVDGEELAEVKVFMDWLLDDHFTFLGYEEFTVADEKNGGHLVYDEKSLLGVSRLRRAGLTKEDLHIETEALTYLREPNLLSFAKAAEPSRVHRPAYPDFVSIRELDAKGKVIKECRFMGLYTSAVYAESVGRIPYIRRKVAEIQRRSGFDAKAHLGKELAQVLEVLPRDDLFQTPVDDLFTTAMSIVQMQERNKIRLFLRRDPYGRFAYALAYVPRDVYSTETRLKIQQILMERLQASDCEFWTFFSESVLARVQFILRLDPKNKLHVDTAMLEKEVIQACRSWKDDYASLINESFGEGQGTRVLADFPKGFPAGYRERFAPHSAVVDMQHLYSLSDERPLVMSFYQPLAQGEQQLHCKLYHADNPLALSDVLPILENLGLRVLGEFPYRLVRQDGRQYWIHDFAFTSALGDEVDIQELNDTLQDAFVHIVGGHAENDAFNRLVLTAAMPWRDVALLRAYARYLKQIRLGFDLSYIASTLLNHANIAKELVRLFKTRFYLARKLAADDLDDKQQKLEQAILGELDNVAVLNEDRILRRYLDLIKATLRTNFYQPDAAGQNKSYFSFKLSPRLIPEIPRPVPKFEIFVYSPRVEGVHLRFGDVARGGLRWSDREEDFRTEVLGLVKAQQVKNAVIVPMGAKGGFIPRRLPVGGSRDDIQAEAIACYRIFISGLLDVTDNLKEGKVVPPANVVRHDVDDPYLVVAADKGTATFSDIANGIAQEYGFWLGDAFASGGSAGYDHKGMGITAKGGWVSVQRHFRERGIDVQKDNFTVIGIGDMAGDVFGNGLLLSDKLQLVAAFNHMHIFIDPNPDAASSFVERQRLFELPRSSWADYDTKLISEGGGIFLRSAKSIAISPQMQQRFEIEADKLTPTELLNALLKAPVDLLWNGGIGTYVKASSESHADVGDKANDALRVDGRELRAKVVGEGGNLGMTQLGRVEYGLNGGASNTDFIDNAGGVDCSDHEVNIKILLNEIVANGDMTGKQRNKLLAEMTDDVGNLVLGNNYKQTQALSLAQRRAREKIGEYKRLMAALEAAGKLDRGLEFLPTDEELNERIANGQGLTRPELSVLISYSKIDLKESLLKSLVPDDDYLAQEMETAFPARLAETFGESMRRHRLKREIISTQIANDLVNHMGITFVQRLKESTGMSAANVAGAYVVVRDVFRLPHWWKQIEALDYKVPAELQLTLMDELMRLGRRATRWFLRSRREDQNAARDVNHFGPRVEALAGRLDELLEGPSREQWLARYQSYVEAGAPEDLARVVAGTSHLYTLLPIIEASDVTGKDTVEVASAYFAVGGALDLSWYLQQITSLPVESNWQALAREAFRDDLDWQQRAITISVLQMNEGPADVEERVALWLDQHRALVDRWKAMLVELRASTATDYAMYAVANRELMDLAQSGQHGVCIP</sequence>
<keyword evidence="8" id="KW-1185">Reference proteome</keyword>
<dbReference type="EMBL" id="JANEWF010000005">
    <property type="protein sequence ID" value="MDA8483107.1"/>
    <property type="molecule type" value="Genomic_DNA"/>
</dbReference>
<feature type="domain" description="NAD-specific glutamate dehydrogenase C-terminal" evidence="3">
    <location>
        <begin position="1270"/>
        <end position="1607"/>
    </location>
</feature>
<dbReference type="SUPFAM" id="SSF51735">
    <property type="entry name" value="NAD(P)-binding Rossmann-fold domains"/>
    <property type="match status" value="1"/>
</dbReference>
<dbReference type="SUPFAM" id="SSF53223">
    <property type="entry name" value="Aminoacid dehydrogenase-like, N-terminal domain"/>
    <property type="match status" value="1"/>
</dbReference>
<dbReference type="InterPro" id="IPR049062">
    <property type="entry name" value="NAD_Glu_DH_ACT2"/>
</dbReference>
<keyword evidence="1" id="KW-0560">Oxidoreductase</keyword>
<accession>A0ABT4Y373</accession>
<dbReference type="Pfam" id="PF21078">
    <property type="entry name" value="GDH_HM3"/>
    <property type="match status" value="1"/>
</dbReference>
<dbReference type="Pfam" id="PF21075">
    <property type="entry name" value="GDH_ACT1"/>
    <property type="match status" value="1"/>
</dbReference>
<dbReference type="Pfam" id="PF21073">
    <property type="entry name" value="GDH_HM1"/>
    <property type="match status" value="1"/>
</dbReference>
<dbReference type="InterPro" id="IPR007780">
    <property type="entry name" value="NAD_Glu_DH_bac"/>
</dbReference>
<organism evidence="7 8">
    <name type="scientific">Metapseudomonas resinovorans</name>
    <name type="common">Pseudomonas resinovorans</name>
    <dbReference type="NCBI Taxonomy" id="53412"/>
    <lineage>
        <taxon>Bacteria</taxon>
        <taxon>Pseudomonadati</taxon>
        <taxon>Pseudomonadota</taxon>
        <taxon>Gammaproteobacteria</taxon>
        <taxon>Pseudomonadales</taxon>
        <taxon>Pseudomonadaceae</taxon>
        <taxon>Metapseudomonas</taxon>
    </lineage>
</organism>
<dbReference type="Proteomes" id="UP001211689">
    <property type="component" value="Unassembled WGS sequence"/>
</dbReference>
<dbReference type="InterPro" id="IPR024727">
    <property type="entry name" value="NAD_Glu_DH_N_ACT1"/>
</dbReference>
<dbReference type="InterPro" id="IPR028971">
    <property type="entry name" value="NAD-GDH_cat"/>
</dbReference>
<dbReference type="Pfam" id="PF21077">
    <property type="entry name" value="GDH_ACT3"/>
    <property type="match status" value="1"/>
</dbReference>
<reference evidence="7 8" key="1">
    <citation type="submission" date="2022-07" db="EMBL/GenBank/DDBJ databases">
        <title>Genome Analysis of Selected Gammaproteobacteria from Nigerian Food snails.</title>
        <authorList>
            <person name="Okafor A.C."/>
        </authorList>
    </citation>
    <scope>NUCLEOTIDE SEQUENCE [LARGE SCALE GENOMIC DNA]</scope>
    <source>
        <strain evidence="7 8">Awg 2</strain>
    </source>
</reference>
<dbReference type="InterPro" id="IPR036291">
    <property type="entry name" value="NAD(P)-bd_dom_sf"/>
</dbReference>
<dbReference type="InterPro" id="IPR048381">
    <property type="entry name" value="GDH_C"/>
</dbReference>
<gene>
    <name evidence="7" type="ORF">NNO07_08495</name>
</gene>
<proteinExistence type="predicted"/>
<dbReference type="InterPro" id="IPR049059">
    <property type="entry name" value="NAD_Glu_DH_HM1"/>
</dbReference>
<evidence type="ECO:0000313" key="7">
    <source>
        <dbReference type="EMBL" id="MDA8483107.1"/>
    </source>
</evidence>
<evidence type="ECO:0000256" key="1">
    <source>
        <dbReference type="ARBA" id="ARBA00023002"/>
    </source>
</evidence>
<protein>
    <submittedName>
        <fullName evidence="7">NAD-glutamate dehydrogenase</fullName>
    </submittedName>
</protein>
<feature type="domain" description="NAD-glutamate dehydrogenase N-terminal ACT1" evidence="4">
    <location>
        <begin position="35"/>
        <end position="178"/>
    </location>
</feature>
<feature type="domain" description="NAD-glutamate dehydrogenase ACT2" evidence="5">
    <location>
        <begin position="407"/>
        <end position="496"/>
    </location>
</feature>
<feature type="domain" description="NAD-glutamate dehydrogenase catalytic" evidence="2">
    <location>
        <begin position="731"/>
        <end position="1225"/>
    </location>
</feature>
<comment type="caution">
    <text evidence="7">The sequence shown here is derived from an EMBL/GenBank/DDBJ whole genome shotgun (WGS) entry which is preliminary data.</text>
</comment>
<evidence type="ECO:0000259" key="5">
    <source>
        <dbReference type="Pfam" id="PF21076"/>
    </source>
</evidence>
<dbReference type="Pfam" id="PF21076">
    <property type="entry name" value="GDH_ACT2"/>
    <property type="match status" value="1"/>
</dbReference>
<evidence type="ECO:0000259" key="6">
    <source>
        <dbReference type="Pfam" id="PF21077"/>
    </source>
</evidence>
<dbReference type="Gene3D" id="3.40.50.720">
    <property type="entry name" value="NAD(P)-binding Rossmann-like Domain"/>
    <property type="match status" value="1"/>
</dbReference>
<dbReference type="Pfam" id="PF21074">
    <property type="entry name" value="GDH_C"/>
    <property type="match status" value="1"/>
</dbReference>
<dbReference type="InterPro" id="IPR049064">
    <property type="entry name" value="NAD_Glu_DH_ACT3"/>
</dbReference>
<dbReference type="Pfam" id="PF05088">
    <property type="entry name" value="Bac_GDH_CD"/>
    <property type="match status" value="1"/>
</dbReference>
<name>A0ABT4Y373_METRE</name>
<dbReference type="PANTHER" id="PTHR43403">
    <property type="entry name" value="NAD-SPECIFIC GLUTAMATE DEHYDROGENASE"/>
    <property type="match status" value="1"/>
</dbReference>
<evidence type="ECO:0000259" key="4">
    <source>
        <dbReference type="Pfam" id="PF21075"/>
    </source>
</evidence>
<dbReference type="PANTHER" id="PTHR43403:SF1">
    <property type="entry name" value="NAD-SPECIFIC GLUTAMATE DEHYDROGENASE"/>
    <property type="match status" value="1"/>
</dbReference>
<dbReference type="InterPro" id="IPR049056">
    <property type="entry name" value="NAD_Glu_DH_HM3"/>
</dbReference>